<dbReference type="EMBL" id="QSAT01000006">
    <property type="protein sequence ID" value="RGW76122.1"/>
    <property type="molecule type" value="Genomic_DNA"/>
</dbReference>
<evidence type="ECO:0000313" key="2">
    <source>
        <dbReference type="Proteomes" id="UP000284651"/>
    </source>
</evidence>
<dbReference type="SUPFAM" id="SSF52540">
    <property type="entry name" value="P-loop containing nucleoside triphosphate hydrolases"/>
    <property type="match status" value="2"/>
</dbReference>
<reference evidence="1 2" key="1">
    <citation type="submission" date="2018-08" db="EMBL/GenBank/DDBJ databases">
        <title>A genome reference for cultivated species of the human gut microbiota.</title>
        <authorList>
            <person name="Zou Y."/>
            <person name="Xue W."/>
            <person name="Luo G."/>
        </authorList>
    </citation>
    <scope>NUCLEOTIDE SEQUENCE [LARGE SCALE GENOMIC DNA]</scope>
    <source>
        <strain evidence="1 2">AF10-31</strain>
    </source>
</reference>
<organism evidence="1 2">
    <name type="scientific">Holdemanella biformis</name>
    <dbReference type="NCBI Taxonomy" id="1735"/>
    <lineage>
        <taxon>Bacteria</taxon>
        <taxon>Bacillati</taxon>
        <taxon>Bacillota</taxon>
        <taxon>Erysipelotrichia</taxon>
        <taxon>Erysipelotrichales</taxon>
        <taxon>Erysipelotrichaceae</taxon>
        <taxon>Holdemanella</taxon>
    </lineage>
</organism>
<dbReference type="InterPro" id="IPR027417">
    <property type="entry name" value="P-loop_NTPase"/>
</dbReference>
<proteinExistence type="predicted"/>
<sequence>MDLTIIIGLIGSFLTIGDVGNSFFSYVKHNRKFNLNSWRHIDPNVDKFIGKFNEEIATTYRNHIFTKDEKNEIVKSCIKKLEIKNDEISNIISEIIDEYNEYQMASLSKGEKVILDRIMSYNSEFSEDNKNSILNKLCRITKKSSDIVFGSIDEFINKEYEIDRSEFIDSIDIGHNEIVLIQGNAGSGKSVVAKKLLKEKEFVFATRAEALIGIKNINEIWGIDVEAVLSYFSKKEFYFLVDAIEFVADCGNVVFDRLEEIYRLTTLYSNVCVIITCRTIDSSKLYNLNSRYVQKTYEVPSLTVEDLNNIGNKYPIIKSLQQDNGYSGLLISPFYINLIVSNGLKKENINDENDFRKWIWENVICLKEKCFSYEVTQSEIRKVVENIVFTRSKEFLAGVYKDDFEEKIIKALISEDVLICNDDLVRLKYDIYEDICFERYIDKKFDLCRGDYNSFYNEIEEFGRSIYRRYQIWISNKLFILDTRQKFIYTLLNDENIESEWKKQTEIGIVRSNYCGLLFEEFQDILDFQSINELIRITNLYAFKMSVRHDPIFSMDLIPIGEARKYLIEIIYNCDHDVVKNIPNSLVVQLCDDYSICNKREIPIERKACELIKRYIDGLTNQALDEDKFYLYNDEIVRLFLIICKMSQASEQWIKSYVNCMIDYYNNDEKKYKGIAEAILKSILQNPDPTFVSVFPNLAIKVANTYWIQNDSNNMKRFHNIGYGNESYFGLSNNANLSSVDELGVYKNTFIWYILKYDFKKGFDWVISLSNHCVSVLNNNYKEYVNIITIYNAKDDIKKSYFGNLDLWTAGETDNNLPILLNDIIYILKINIIRYLESITDRELFKRFANYIKKSIYERSNNIALLSVIETVGIYFMKELPGYALDLVSSMNLIYLDINRYVLLNPDSQMIDLRRQIFQVVGIPDKDRRYKIDDKCNQMLQVYAFKSYFFLNQQQQEEYNSVLDYLYSIYAEDTYPNENLQIQKIDVRNAIISRLNNQDDVIIVEPKIEGRAKQINDQRISEASKSKFINEKINGLASDIKENGFDLQKYVNTVNVVLEKLGKDELLNLQYEKIIIQMIAGLLHKSDITLEQRNFYIKEWLIRIKKVFHNQSYIAEIELTIILWEQLNFDIDKNLKDEILKLMLESVLKHQDNGIVQKVSRITQKFLRLNKKYAKRFFNTILKLAEDKKTHRIYNERYLVENNIKFDSEYLLISNTREIDNIIAKHKGNIYVEKDQEIIDNFLFNDSELNIISFNIENYELSALCYICKCGLDLSDNELFSVLKNLINKMIEVWNKYKKDFIAHRILDVYDVHAVSYFLKNEMNSINNNSDLLYECLFVNTNFSKFTEDTFNFYEDVLCDLIYAYIDGFSQKGTRTKLEKKIKSLEKYIENIPETNVKKRLEKSLFLCVNDKYMYDVSKVETEYKYTEKTFINQQIIKYGKGHFIDVIKTIYTLNIDKLLPEILISVNSCFEYEYNNNKINFSTNIHKFRFIVDKLIINAFLNCSDEIKKDKELINSYENILKILIEIQDKKAAVLLDEFRVH</sequence>
<dbReference type="Proteomes" id="UP000284651">
    <property type="component" value="Unassembled WGS sequence"/>
</dbReference>
<name>A0A413CWZ3_9FIRM</name>
<accession>A0A413CWZ3</accession>
<evidence type="ECO:0000313" key="1">
    <source>
        <dbReference type="EMBL" id="RGW76122.1"/>
    </source>
</evidence>
<dbReference type="Gene3D" id="3.40.50.300">
    <property type="entry name" value="P-loop containing nucleotide triphosphate hydrolases"/>
    <property type="match status" value="1"/>
</dbReference>
<comment type="caution">
    <text evidence="1">The sequence shown here is derived from an EMBL/GenBank/DDBJ whole genome shotgun (WGS) entry which is preliminary data.</text>
</comment>
<dbReference type="RefSeq" id="WP_118356855.1">
    <property type="nucleotide sequence ID" value="NZ_QSAT01000006.1"/>
</dbReference>
<gene>
    <name evidence="1" type="ORF">DWV56_03090</name>
</gene>
<protein>
    <submittedName>
        <fullName evidence="1">Uncharacterized protein</fullName>
    </submittedName>
</protein>